<dbReference type="AlphaFoldDB" id="A0A139XGG9"/>
<dbReference type="Pfam" id="PF12476">
    <property type="entry name" value="DUF3696"/>
    <property type="match status" value="1"/>
</dbReference>
<accession>A0A139XGG9</accession>
<dbReference type="InterPro" id="IPR003959">
    <property type="entry name" value="ATPase_AAA_core"/>
</dbReference>
<keyword evidence="5" id="KW-1185">Reference proteome</keyword>
<sequence>MIHLLRLINFKAFENQSLKFRPLTLFSGLNSTGKSSVLQSLLLLRQSYQQSLLPDIGLALNGDLVCIGTAQDALFEGAGKEDPIGFDIVWENGIEGIWRFRYDREVDVLNIASQMLTQEVYELSLFSNKFHYLQAERIGPRPFNEMSDYQVRRLGQIGTKGEYTAHFLSIYRDKDIPNKELSHPKAKSWNLINQVEAWIGEVSPGTRIKITPKPDVDLMSFQYSYGDSNPYRATNVGFGISYTLPIILTVLSSYAGTLIIIENPEAHLHPRGQAKMGELLAIAASCGVQVVIETHSDHVLNGIRLAVHGGKLAPEDVQLHYFQRKEKEGLAFSEVVSPKIDRNGRIDQWPDGFFDEWEKSLDALLEPAGE</sequence>
<evidence type="ECO:0000259" key="2">
    <source>
        <dbReference type="Pfam" id="PF13175"/>
    </source>
</evidence>
<dbReference type="InterPro" id="IPR027417">
    <property type="entry name" value="P-loop_NTPase"/>
</dbReference>
<dbReference type="GO" id="GO:0016887">
    <property type="term" value="F:ATP hydrolysis activity"/>
    <property type="evidence" value="ECO:0007669"/>
    <property type="project" value="InterPro"/>
</dbReference>
<dbReference type="Pfam" id="PF13175">
    <property type="entry name" value="AAA_15"/>
    <property type="match status" value="1"/>
</dbReference>
<dbReference type="Proteomes" id="UP000076925">
    <property type="component" value="Unassembled WGS sequence"/>
</dbReference>
<reference evidence="4 5" key="1">
    <citation type="journal article" date="2013" name="Genome Biol. Evol.">
        <title>Genomes of Stigonematalean cyanobacteria (subsection V) and the evolution of oxygenic photosynthesis from prokaryotes to plastids.</title>
        <authorList>
            <person name="Dagan T."/>
            <person name="Roettger M."/>
            <person name="Stucken K."/>
            <person name="Landan G."/>
            <person name="Koch R."/>
            <person name="Major P."/>
            <person name="Gould S.B."/>
            <person name="Goremykin V.V."/>
            <person name="Rippka R."/>
            <person name="Tandeau de Marsac N."/>
            <person name="Gugger M."/>
            <person name="Lockhart P.J."/>
            <person name="Allen J.F."/>
            <person name="Brune I."/>
            <person name="Maus I."/>
            <person name="Puhler A."/>
            <person name="Martin W.F."/>
        </authorList>
    </citation>
    <scope>NUCLEOTIDE SEQUENCE [LARGE SCALE GENOMIC DNA]</scope>
    <source>
        <strain evidence="4 5">PCC 7110</strain>
    </source>
</reference>
<dbReference type="Gene3D" id="3.40.50.300">
    <property type="entry name" value="P-loop containing nucleotide triphosphate hydrolases"/>
    <property type="match status" value="1"/>
</dbReference>
<gene>
    <name evidence="4" type="ORF">WA1_01125</name>
</gene>
<dbReference type="InterPro" id="IPR022532">
    <property type="entry name" value="DUF3696"/>
</dbReference>
<evidence type="ECO:0000313" key="4">
    <source>
        <dbReference type="EMBL" id="KYC43795.1"/>
    </source>
</evidence>
<dbReference type="PANTHER" id="PTHR43581:SF2">
    <property type="entry name" value="EXCINUCLEASE ATPASE SUBUNIT"/>
    <property type="match status" value="1"/>
</dbReference>
<proteinExistence type="predicted"/>
<dbReference type="SUPFAM" id="SSF52540">
    <property type="entry name" value="P-loop containing nucleoside triphosphate hydrolases"/>
    <property type="match status" value="1"/>
</dbReference>
<dbReference type="STRING" id="128403.WA1_01125"/>
<comment type="caution">
    <text evidence="4">The sequence shown here is derived from an EMBL/GenBank/DDBJ whole genome shotgun (WGS) entry which is preliminary data.</text>
</comment>
<evidence type="ECO:0000313" key="5">
    <source>
        <dbReference type="Proteomes" id="UP000076925"/>
    </source>
</evidence>
<name>A0A139XGG9_9CYAN</name>
<dbReference type="InterPro" id="IPR051396">
    <property type="entry name" value="Bact_Antivir_Def_Nuclease"/>
</dbReference>
<dbReference type="GO" id="GO:0005524">
    <property type="term" value="F:ATP binding"/>
    <property type="evidence" value="ECO:0007669"/>
    <property type="project" value="InterPro"/>
</dbReference>
<dbReference type="Pfam" id="PF13304">
    <property type="entry name" value="AAA_21"/>
    <property type="match status" value="1"/>
</dbReference>
<feature type="domain" description="DUF3696" evidence="1">
    <location>
        <begin position="312"/>
        <end position="364"/>
    </location>
</feature>
<protein>
    <submittedName>
        <fullName evidence="4">ABC transporter permease</fullName>
    </submittedName>
</protein>
<dbReference type="RefSeq" id="WP_017749279.1">
    <property type="nucleotide sequence ID" value="NZ_KQ976354.1"/>
</dbReference>
<evidence type="ECO:0000259" key="3">
    <source>
        <dbReference type="Pfam" id="PF13304"/>
    </source>
</evidence>
<dbReference type="PANTHER" id="PTHR43581">
    <property type="entry name" value="ATP/GTP PHOSPHATASE"/>
    <property type="match status" value="1"/>
</dbReference>
<dbReference type="InterPro" id="IPR041685">
    <property type="entry name" value="AAA_GajA/Old/RecF-like"/>
</dbReference>
<evidence type="ECO:0000259" key="1">
    <source>
        <dbReference type="Pfam" id="PF12476"/>
    </source>
</evidence>
<feature type="domain" description="Endonuclease GajA/Old nuclease/RecF-like AAA" evidence="2">
    <location>
        <begin position="1"/>
        <end position="47"/>
    </location>
</feature>
<dbReference type="PIRSF" id="PIRSF034888">
    <property type="entry name" value="P-loop_UCP034888"/>
    <property type="match status" value="1"/>
</dbReference>
<organism evidence="4 5">
    <name type="scientific">Scytonema hofmannii PCC 7110</name>
    <dbReference type="NCBI Taxonomy" id="128403"/>
    <lineage>
        <taxon>Bacteria</taxon>
        <taxon>Bacillati</taxon>
        <taxon>Cyanobacteriota</taxon>
        <taxon>Cyanophyceae</taxon>
        <taxon>Nostocales</taxon>
        <taxon>Scytonemataceae</taxon>
        <taxon>Scytonema</taxon>
    </lineage>
</organism>
<dbReference type="EMBL" id="ANNX02000012">
    <property type="protein sequence ID" value="KYC43795.1"/>
    <property type="molecule type" value="Genomic_DNA"/>
</dbReference>
<dbReference type="InterPro" id="IPR014592">
    <property type="entry name" value="P-loop_UCP034888"/>
</dbReference>
<feature type="domain" description="ATPase AAA-type core" evidence="3">
    <location>
        <begin position="162"/>
        <end position="301"/>
    </location>
</feature>
<dbReference type="OrthoDB" id="308933at2"/>